<name>A0A9K3GX76_HELAN</name>
<keyword evidence="2" id="KW-1185">Reference proteome</keyword>
<organism evidence="1 2">
    <name type="scientific">Helianthus annuus</name>
    <name type="common">Common sunflower</name>
    <dbReference type="NCBI Taxonomy" id="4232"/>
    <lineage>
        <taxon>Eukaryota</taxon>
        <taxon>Viridiplantae</taxon>
        <taxon>Streptophyta</taxon>
        <taxon>Embryophyta</taxon>
        <taxon>Tracheophyta</taxon>
        <taxon>Spermatophyta</taxon>
        <taxon>Magnoliopsida</taxon>
        <taxon>eudicotyledons</taxon>
        <taxon>Gunneridae</taxon>
        <taxon>Pentapetalae</taxon>
        <taxon>asterids</taxon>
        <taxon>campanulids</taxon>
        <taxon>Asterales</taxon>
        <taxon>Asteraceae</taxon>
        <taxon>Asteroideae</taxon>
        <taxon>Heliantheae alliance</taxon>
        <taxon>Heliantheae</taxon>
        <taxon>Helianthus</taxon>
    </lineage>
</organism>
<evidence type="ECO:0000313" key="2">
    <source>
        <dbReference type="Proteomes" id="UP000215914"/>
    </source>
</evidence>
<accession>A0A9K3GX76</accession>
<protein>
    <submittedName>
        <fullName evidence="1">Uncharacterized protein</fullName>
    </submittedName>
</protein>
<comment type="caution">
    <text evidence="1">The sequence shown here is derived from an EMBL/GenBank/DDBJ whole genome shotgun (WGS) entry which is preliminary data.</text>
</comment>
<dbReference type="AlphaFoldDB" id="A0A9K3GX76"/>
<sequence length="142" mass="16015">MENISAAQECLAKEKADFEAYKRTEEWNAVATNKQVRSFTKLLSQERKLWNKARARDNDKFYRLHQEIINFKAANAGLEEKEAAVVAAMKEASLARNKIEESARKDLQAKDVALAKVNQRLVEAEPRADAEGASAAKAEEDY</sequence>
<evidence type="ECO:0000313" key="1">
    <source>
        <dbReference type="EMBL" id="KAF5758920.1"/>
    </source>
</evidence>
<dbReference type="Gramene" id="mRNA:HanXRQr2_Chr16g0735011">
    <property type="protein sequence ID" value="mRNA:HanXRQr2_Chr16g0735011"/>
    <property type="gene ID" value="HanXRQr2_Chr16g0735011"/>
</dbReference>
<proteinExistence type="predicted"/>
<reference evidence="1" key="2">
    <citation type="submission" date="2020-06" db="EMBL/GenBank/DDBJ databases">
        <title>Helianthus annuus Genome sequencing and assembly Release 2.</title>
        <authorList>
            <person name="Gouzy J."/>
            <person name="Langlade N."/>
            <person name="Munos S."/>
        </authorList>
    </citation>
    <scope>NUCLEOTIDE SEQUENCE</scope>
    <source>
        <tissue evidence="1">Leaves</tissue>
    </source>
</reference>
<reference evidence="1" key="1">
    <citation type="journal article" date="2017" name="Nature">
        <title>The sunflower genome provides insights into oil metabolism, flowering and Asterid evolution.</title>
        <authorList>
            <person name="Badouin H."/>
            <person name="Gouzy J."/>
            <person name="Grassa C.J."/>
            <person name="Murat F."/>
            <person name="Staton S.E."/>
            <person name="Cottret L."/>
            <person name="Lelandais-Briere C."/>
            <person name="Owens G.L."/>
            <person name="Carrere S."/>
            <person name="Mayjonade B."/>
            <person name="Legrand L."/>
            <person name="Gill N."/>
            <person name="Kane N.C."/>
            <person name="Bowers J.E."/>
            <person name="Hubner S."/>
            <person name="Bellec A."/>
            <person name="Berard A."/>
            <person name="Berges H."/>
            <person name="Blanchet N."/>
            <person name="Boniface M.C."/>
            <person name="Brunel D."/>
            <person name="Catrice O."/>
            <person name="Chaidir N."/>
            <person name="Claudel C."/>
            <person name="Donnadieu C."/>
            <person name="Faraut T."/>
            <person name="Fievet G."/>
            <person name="Helmstetter N."/>
            <person name="King M."/>
            <person name="Knapp S.J."/>
            <person name="Lai Z."/>
            <person name="Le Paslier M.C."/>
            <person name="Lippi Y."/>
            <person name="Lorenzon L."/>
            <person name="Mandel J.R."/>
            <person name="Marage G."/>
            <person name="Marchand G."/>
            <person name="Marquand E."/>
            <person name="Bret-Mestries E."/>
            <person name="Morien E."/>
            <person name="Nambeesan S."/>
            <person name="Nguyen T."/>
            <person name="Pegot-Espagnet P."/>
            <person name="Pouilly N."/>
            <person name="Raftis F."/>
            <person name="Sallet E."/>
            <person name="Schiex T."/>
            <person name="Thomas J."/>
            <person name="Vandecasteele C."/>
            <person name="Vares D."/>
            <person name="Vear F."/>
            <person name="Vautrin S."/>
            <person name="Crespi M."/>
            <person name="Mangin B."/>
            <person name="Burke J.M."/>
            <person name="Salse J."/>
            <person name="Munos S."/>
            <person name="Vincourt P."/>
            <person name="Rieseberg L.H."/>
            <person name="Langlade N.B."/>
        </authorList>
    </citation>
    <scope>NUCLEOTIDE SEQUENCE</scope>
    <source>
        <tissue evidence="1">Leaves</tissue>
    </source>
</reference>
<dbReference type="Proteomes" id="UP000215914">
    <property type="component" value="Unassembled WGS sequence"/>
</dbReference>
<gene>
    <name evidence="1" type="ORF">HanXRQr2_Chr16g0735011</name>
</gene>
<dbReference type="EMBL" id="MNCJ02000331">
    <property type="protein sequence ID" value="KAF5758920.1"/>
    <property type="molecule type" value="Genomic_DNA"/>
</dbReference>